<keyword evidence="10" id="KW-1185">Reference proteome</keyword>
<dbReference type="RefSeq" id="WP_121977894.1">
    <property type="nucleotide sequence ID" value="NZ_JBHTLH010000034.1"/>
</dbReference>
<evidence type="ECO:0000313" key="9">
    <source>
        <dbReference type="EMBL" id="MFD1125600.1"/>
    </source>
</evidence>
<protein>
    <submittedName>
        <fullName evidence="9">Cna B-type domain-containing protein</fullName>
    </submittedName>
</protein>
<dbReference type="CDD" id="cd00222">
    <property type="entry name" value="CollagenBindB"/>
    <property type="match status" value="2"/>
</dbReference>
<feature type="domain" description="CNA-B" evidence="8">
    <location>
        <begin position="340"/>
        <end position="432"/>
    </location>
</feature>
<feature type="chain" id="PRO_5047344223" evidence="6">
    <location>
        <begin position="41"/>
        <end position="557"/>
    </location>
</feature>
<dbReference type="InterPro" id="IPR008966">
    <property type="entry name" value="Adhesion_dom_sf"/>
</dbReference>
<evidence type="ECO:0000256" key="5">
    <source>
        <dbReference type="ARBA" id="ARBA00023088"/>
    </source>
</evidence>
<keyword evidence="5" id="KW-0572">Peptidoglycan-anchor</keyword>
<evidence type="ECO:0000256" key="3">
    <source>
        <dbReference type="ARBA" id="ARBA00022525"/>
    </source>
</evidence>
<comment type="caution">
    <text evidence="9">The sequence shown here is derived from an EMBL/GenBank/DDBJ whole genome shotgun (WGS) entry which is preliminary data.</text>
</comment>
<feature type="domain" description="Collagen binding" evidence="7">
    <location>
        <begin position="177"/>
        <end position="305"/>
    </location>
</feature>
<evidence type="ECO:0000256" key="4">
    <source>
        <dbReference type="ARBA" id="ARBA00022729"/>
    </source>
</evidence>
<dbReference type="Gene3D" id="2.60.40.1280">
    <property type="match status" value="1"/>
</dbReference>
<dbReference type="Gene3D" id="2.60.40.1140">
    <property type="entry name" value="Collagen-binding surface protein Cna, B-type domain"/>
    <property type="match status" value="2"/>
</dbReference>
<sequence>MNDFWVKIRRFVGQHFGLLVTLTVALCFFGLAASPQRANAADLSAKVTGLSATDAQEDGNTVSPTTSSEWYAGPVHQLTYHFKVANGVQINDGDTAKLTLPTGARFRTPEKFPVKAANTNETVGEFSADPNTSTGQLTFTNATYWSKYNQNRSGSLQFSVTGSRQFTPSYGATVFLAKNGWAKNESVRPNGTLSQVTWQVLVNPNNHRLNNVVVNDNLGNTSAQSMNPSSIYVTDNATGQTIPTSYYSVQATSTGFKFQWHQTLDKAINIMSTTNISNDNAYSTAGQELDLPNTAALTATDVTNSKTGTSVKTSNTKTVVLTMGKGSANGNHVDQTTNLNVQKVWQNVPTNVKTPAVTAKLYADGQDTGKTVALNTGNSYKGSFTGLEKYAKDGHLIKYTVNEASVPTGYQSNNQNQPIAPDSNGNVTLTNTFKKQNCFTYVKVTKQWQNVPFLKVTPDVRVVLYRNGNPYRDLWLNSCNDYTATFNNLPQYDQAGQAYTYTVAEPQVPHDYQTTTPGQRTPVNHQVTLVNVYHEHHAHKHHHSCLPDWDWIWHWHW</sequence>
<dbReference type="Proteomes" id="UP001597156">
    <property type="component" value="Unassembled WGS sequence"/>
</dbReference>
<organism evidence="9 10">
    <name type="scientific">Lentilactobacillus raoultii</name>
    <dbReference type="NCBI Taxonomy" id="1987503"/>
    <lineage>
        <taxon>Bacteria</taxon>
        <taxon>Bacillati</taxon>
        <taxon>Bacillota</taxon>
        <taxon>Bacilli</taxon>
        <taxon>Lactobacillales</taxon>
        <taxon>Lactobacillaceae</taxon>
        <taxon>Lentilactobacillus</taxon>
    </lineage>
</organism>
<evidence type="ECO:0000256" key="6">
    <source>
        <dbReference type="SAM" id="SignalP"/>
    </source>
</evidence>
<evidence type="ECO:0000259" key="8">
    <source>
        <dbReference type="Pfam" id="PF05738"/>
    </source>
</evidence>
<feature type="domain" description="CNA-B" evidence="8">
    <location>
        <begin position="442"/>
        <end position="519"/>
    </location>
</feature>
<dbReference type="Pfam" id="PF05737">
    <property type="entry name" value="Collagen_bind"/>
    <property type="match status" value="1"/>
</dbReference>
<dbReference type="SUPFAM" id="SSF49401">
    <property type="entry name" value="Bacterial adhesins"/>
    <property type="match status" value="2"/>
</dbReference>
<dbReference type="EMBL" id="JBHTLH010000034">
    <property type="protein sequence ID" value="MFD1125600.1"/>
    <property type="molecule type" value="Genomic_DNA"/>
</dbReference>
<dbReference type="SUPFAM" id="SSF49478">
    <property type="entry name" value="Cna protein B-type domain"/>
    <property type="match status" value="2"/>
</dbReference>
<name>A0ABW3PMY1_9LACO</name>
<keyword evidence="4 6" id="KW-0732">Signal</keyword>
<keyword evidence="3" id="KW-0964">Secreted</keyword>
<proteinExistence type="predicted"/>
<gene>
    <name evidence="9" type="ORF">ACFQ22_09585</name>
</gene>
<accession>A0ABW3PMY1</accession>
<evidence type="ECO:0000256" key="2">
    <source>
        <dbReference type="ARBA" id="ARBA00022512"/>
    </source>
</evidence>
<dbReference type="Pfam" id="PF05738">
    <property type="entry name" value="Cna_B"/>
    <property type="match status" value="2"/>
</dbReference>
<evidence type="ECO:0000259" key="7">
    <source>
        <dbReference type="Pfam" id="PF05737"/>
    </source>
</evidence>
<keyword evidence="2" id="KW-0134">Cell wall</keyword>
<evidence type="ECO:0000313" key="10">
    <source>
        <dbReference type="Proteomes" id="UP001597156"/>
    </source>
</evidence>
<dbReference type="InterPro" id="IPR008454">
    <property type="entry name" value="Collagen-bd_Cna-like_B-typ_dom"/>
</dbReference>
<comment type="subcellular location">
    <subcellularLocation>
        <location evidence="1">Secreted</location>
        <location evidence="1">Cell wall</location>
    </subcellularLocation>
</comment>
<reference evidence="10" key="1">
    <citation type="journal article" date="2019" name="Int. J. Syst. Evol. Microbiol.">
        <title>The Global Catalogue of Microorganisms (GCM) 10K type strain sequencing project: providing services to taxonomists for standard genome sequencing and annotation.</title>
        <authorList>
            <consortium name="The Broad Institute Genomics Platform"/>
            <consortium name="The Broad Institute Genome Sequencing Center for Infectious Disease"/>
            <person name="Wu L."/>
            <person name="Ma J."/>
        </authorList>
    </citation>
    <scope>NUCLEOTIDE SEQUENCE [LARGE SCALE GENOMIC DNA]</scope>
    <source>
        <strain evidence="10">CCUG 71848</strain>
    </source>
</reference>
<dbReference type="InterPro" id="IPR011252">
    <property type="entry name" value="Fibrogen-bd_dom1"/>
</dbReference>
<evidence type="ECO:0000256" key="1">
    <source>
        <dbReference type="ARBA" id="ARBA00004191"/>
    </source>
</evidence>
<feature type="signal peptide" evidence="6">
    <location>
        <begin position="1"/>
        <end position="40"/>
    </location>
</feature>
<dbReference type="InterPro" id="IPR008456">
    <property type="entry name" value="Collagen-bd_dom"/>
</dbReference>